<sequence>MLSAGRPVAIQNTGTTLTGSRPSAISAEPNNSSRRRFAARLNSGVSLIIRFMHIAIYSSASPFSKVSPLGFFALRGLRLHTLRQLQAILVSRACTTSASSYHSCSIALP</sequence>
<dbReference type="Proteomes" id="UP000216225">
    <property type="component" value="Unassembled WGS sequence"/>
</dbReference>
<organism evidence="2 3">
    <name type="scientific">Alicycliphilus denitrificans</name>
    <dbReference type="NCBI Taxonomy" id="179636"/>
    <lineage>
        <taxon>Bacteria</taxon>
        <taxon>Pseudomonadati</taxon>
        <taxon>Pseudomonadota</taxon>
        <taxon>Betaproteobacteria</taxon>
        <taxon>Burkholderiales</taxon>
        <taxon>Comamonadaceae</taxon>
        <taxon>Alicycliphilus</taxon>
    </lineage>
</organism>
<reference evidence="2 3" key="1">
    <citation type="submission" date="2018-09" db="EMBL/GenBank/DDBJ databases">
        <title>Genome comparison of Alicycliphilus sp. BQ1, a polyurethanolytic bacterium, with its closest phylogenetic relatives Alicycliphilus denitrificans BC and K601, unable to attack polyurethane.</title>
        <authorList>
            <person name="Loza-Tavera H."/>
            <person name="Lozano L."/>
            <person name="Cevallos M."/>
            <person name="Maya-Lucas O."/>
            <person name="Garcia-Mena J."/>
            <person name="Hernandez J."/>
        </authorList>
    </citation>
    <scope>NUCLEOTIDE SEQUENCE [LARGE SCALE GENOMIC DNA]</scope>
    <source>
        <strain evidence="2 3">BQ1</strain>
    </source>
</reference>
<evidence type="ECO:0000256" key="1">
    <source>
        <dbReference type="SAM" id="MobiDB-lite"/>
    </source>
</evidence>
<accession>A0A3R7LEJ7</accession>
<dbReference type="AlphaFoldDB" id="A0A3R7LEJ7"/>
<protein>
    <submittedName>
        <fullName evidence="2">DUF1010 domain-containing protein</fullName>
    </submittedName>
</protein>
<evidence type="ECO:0000313" key="3">
    <source>
        <dbReference type="Proteomes" id="UP000216225"/>
    </source>
</evidence>
<proteinExistence type="predicted"/>
<evidence type="ECO:0000313" key="2">
    <source>
        <dbReference type="EMBL" id="RKJ95439.1"/>
    </source>
</evidence>
<comment type="caution">
    <text evidence="2">The sequence shown here is derived from an EMBL/GenBank/DDBJ whole genome shotgun (WGS) entry which is preliminary data.</text>
</comment>
<dbReference type="EMBL" id="NKDB02000003">
    <property type="protein sequence ID" value="RKJ95439.1"/>
    <property type="molecule type" value="Genomic_DNA"/>
</dbReference>
<feature type="region of interest" description="Disordered" evidence="1">
    <location>
        <begin position="12"/>
        <end position="31"/>
    </location>
</feature>
<gene>
    <name evidence="2" type="ORF">CE154_016000</name>
</gene>
<name>A0A3R7LEJ7_9BURK</name>